<proteinExistence type="predicted"/>
<name>A0AA88E295_FICCA</name>
<dbReference type="Proteomes" id="UP001187192">
    <property type="component" value="Unassembled WGS sequence"/>
</dbReference>
<protein>
    <submittedName>
        <fullName evidence="2">Uncharacterized protein</fullName>
    </submittedName>
</protein>
<sequence>MAGEHSSPTSLSNSWQLHELSDGRRLRDRGAGSHGAS</sequence>
<dbReference type="EMBL" id="BTGU01000364">
    <property type="protein sequence ID" value="GMN66777.1"/>
    <property type="molecule type" value="Genomic_DNA"/>
</dbReference>
<reference evidence="2" key="1">
    <citation type="submission" date="2023-07" db="EMBL/GenBank/DDBJ databases">
        <title>draft genome sequence of fig (Ficus carica).</title>
        <authorList>
            <person name="Takahashi T."/>
            <person name="Nishimura K."/>
        </authorList>
    </citation>
    <scope>NUCLEOTIDE SEQUENCE</scope>
</reference>
<evidence type="ECO:0000313" key="2">
    <source>
        <dbReference type="EMBL" id="GMN66777.1"/>
    </source>
</evidence>
<comment type="caution">
    <text evidence="2">The sequence shown here is derived from an EMBL/GenBank/DDBJ whole genome shotgun (WGS) entry which is preliminary data.</text>
</comment>
<dbReference type="AlphaFoldDB" id="A0AA88E295"/>
<feature type="compositionally biased region" description="Polar residues" evidence="1">
    <location>
        <begin position="1"/>
        <end position="16"/>
    </location>
</feature>
<accession>A0AA88E295</accession>
<evidence type="ECO:0000256" key="1">
    <source>
        <dbReference type="SAM" id="MobiDB-lite"/>
    </source>
</evidence>
<gene>
    <name evidence="2" type="ORF">TIFTF001_035845</name>
</gene>
<feature type="region of interest" description="Disordered" evidence="1">
    <location>
        <begin position="1"/>
        <end position="37"/>
    </location>
</feature>
<feature type="compositionally biased region" description="Basic and acidic residues" evidence="1">
    <location>
        <begin position="19"/>
        <end position="31"/>
    </location>
</feature>
<keyword evidence="3" id="KW-1185">Reference proteome</keyword>
<evidence type="ECO:0000313" key="3">
    <source>
        <dbReference type="Proteomes" id="UP001187192"/>
    </source>
</evidence>
<organism evidence="2 3">
    <name type="scientific">Ficus carica</name>
    <name type="common">Common fig</name>
    <dbReference type="NCBI Taxonomy" id="3494"/>
    <lineage>
        <taxon>Eukaryota</taxon>
        <taxon>Viridiplantae</taxon>
        <taxon>Streptophyta</taxon>
        <taxon>Embryophyta</taxon>
        <taxon>Tracheophyta</taxon>
        <taxon>Spermatophyta</taxon>
        <taxon>Magnoliopsida</taxon>
        <taxon>eudicotyledons</taxon>
        <taxon>Gunneridae</taxon>
        <taxon>Pentapetalae</taxon>
        <taxon>rosids</taxon>
        <taxon>fabids</taxon>
        <taxon>Rosales</taxon>
        <taxon>Moraceae</taxon>
        <taxon>Ficeae</taxon>
        <taxon>Ficus</taxon>
    </lineage>
</organism>